<organism evidence="2 3">
    <name type="scientific">Allacma fusca</name>
    <dbReference type="NCBI Taxonomy" id="39272"/>
    <lineage>
        <taxon>Eukaryota</taxon>
        <taxon>Metazoa</taxon>
        <taxon>Ecdysozoa</taxon>
        <taxon>Arthropoda</taxon>
        <taxon>Hexapoda</taxon>
        <taxon>Collembola</taxon>
        <taxon>Symphypleona</taxon>
        <taxon>Sminthuridae</taxon>
        <taxon>Allacma</taxon>
    </lineage>
</organism>
<dbReference type="AlphaFoldDB" id="A0A8J2KSZ7"/>
<feature type="compositionally biased region" description="Polar residues" evidence="1">
    <location>
        <begin position="1"/>
        <end position="18"/>
    </location>
</feature>
<name>A0A8J2KSZ7_9HEXA</name>
<protein>
    <submittedName>
        <fullName evidence="2">Uncharacterized protein</fullName>
    </submittedName>
</protein>
<dbReference type="PANTHER" id="PTHR34035:SF1">
    <property type="entry name" value="TESTIS-EXPRESSED PROTEIN 47"/>
    <property type="match status" value="1"/>
</dbReference>
<proteinExistence type="predicted"/>
<dbReference type="PANTHER" id="PTHR34035">
    <property type="entry name" value="TESTIS-EXPRESSED PROTEIN 47"/>
    <property type="match status" value="1"/>
</dbReference>
<feature type="region of interest" description="Disordered" evidence="1">
    <location>
        <begin position="1"/>
        <end position="35"/>
    </location>
</feature>
<accession>A0A8J2KSZ7</accession>
<comment type="caution">
    <text evidence="2">The sequence shown here is derived from an EMBL/GenBank/DDBJ whole genome shotgun (WGS) entry which is preliminary data.</text>
</comment>
<feature type="compositionally biased region" description="Basic and acidic residues" evidence="1">
    <location>
        <begin position="19"/>
        <end position="35"/>
    </location>
</feature>
<dbReference type="Proteomes" id="UP000708208">
    <property type="component" value="Unassembled WGS sequence"/>
</dbReference>
<evidence type="ECO:0000313" key="2">
    <source>
        <dbReference type="EMBL" id="CAG7818469.1"/>
    </source>
</evidence>
<evidence type="ECO:0000256" key="1">
    <source>
        <dbReference type="SAM" id="MobiDB-lite"/>
    </source>
</evidence>
<dbReference type="InterPro" id="IPR055308">
    <property type="entry name" value="TEX47-like"/>
</dbReference>
<reference evidence="2" key="1">
    <citation type="submission" date="2021-06" db="EMBL/GenBank/DDBJ databases">
        <authorList>
            <person name="Hodson N. C."/>
            <person name="Mongue J. A."/>
            <person name="Jaron S. K."/>
        </authorList>
    </citation>
    <scope>NUCLEOTIDE SEQUENCE</scope>
</reference>
<sequence length="331" mass="38135">MSTSNRPDSIYSSNQNDNHSTKDKGKHGSDSNSDKQLESLVQKRATTANLTVASKGTAKALTRQKSMYDHVEIDFVKSGKKTHLFRLIVIGTHEEDPTEFIRYKRLLIEEINVTCHDELATGFFLAYPRQFVHVLEGSEDTLNKYLSRCAKAFESSPTEANTVKIAPKSQKKKKSSVKEDFTPRIPRVRMLVLGYFAIQDRFLPRWLSTKFNPPREVGNVEGGFRKNLYDLVRTTLILAIIMSKQPTLKNGEIDWPDQTDGPKTRERREQDMQLMQYLPSQHVIMYLMKDKPRPLKLKTPSEFIKAYWDVPDFILSSETVWPMPCRIAPYD</sequence>
<dbReference type="Pfam" id="PF24787">
    <property type="entry name" value="TEX47"/>
    <property type="match status" value="1"/>
</dbReference>
<dbReference type="EMBL" id="CAJVCH010421826">
    <property type="protein sequence ID" value="CAG7818469.1"/>
    <property type="molecule type" value="Genomic_DNA"/>
</dbReference>
<keyword evidence="3" id="KW-1185">Reference proteome</keyword>
<gene>
    <name evidence="2" type="ORF">AFUS01_LOCUS28973</name>
</gene>
<evidence type="ECO:0000313" key="3">
    <source>
        <dbReference type="Proteomes" id="UP000708208"/>
    </source>
</evidence>
<dbReference type="OrthoDB" id="548795at2759"/>